<dbReference type="GO" id="GO:0004565">
    <property type="term" value="F:beta-galactosidase activity"/>
    <property type="evidence" value="ECO:0007669"/>
    <property type="project" value="UniProtKB-EC"/>
</dbReference>
<dbReference type="PIRSF" id="PIRSF001084">
    <property type="entry name" value="B-galactosidase"/>
    <property type="match status" value="1"/>
</dbReference>
<keyword evidence="6" id="KW-0862">Zinc</keyword>
<evidence type="ECO:0000256" key="8">
    <source>
        <dbReference type="PIRNR" id="PIRNR001084"/>
    </source>
</evidence>
<comment type="catalytic activity">
    <reaction evidence="1 8">
        <text>Hydrolysis of terminal non-reducing beta-D-galactose residues in beta-D-galactosides.</text>
        <dbReference type="EC" id="3.2.1.23"/>
    </reaction>
</comment>
<feature type="active site" description="Proton donor" evidence="9">
    <location>
        <position position="167"/>
    </location>
</feature>
<comment type="similarity">
    <text evidence="2 8">Belongs to the glycosyl hydrolase 42 family.</text>
</comment>
<keyword evidence="14" id="KW-1185">Reference proteome</keyword>
<evidence type="ECO:0000259" key="11">
    <source>
        <dbReference type="Pfam" id="PF02449"/>
    </source>
</evidence>
<dbReference type="Pfam" id="PF02449">
    <property type="entry name" value="Glyco_hydro_42"/>
    <property type="match status" value="1"/>
</dbReference>
<feature type="domain" description="Glycoside hydrolase family 42 N-terminal" evidence="11">
    <location>
        <begin position="33"/>
        <end position="400"/>
    </location>
</feature>
<evidence type="ECO:0000256" key="4">
    <source>
        <dbReference type="ARBA" id="ARBA00022723"/>
    </source>
</evidence>
<evidence type="ECO:0000313" key="14">
    <source>
        <dbReference type="Proteomes" id="UP000540989"/>
    </source>
</evidence>
<keyword evidence="4" id="KW-0479">Metal-binding</keyword>
<keyword evidence="7 8" id="KW-0326">Glycosidase</keyword>
<evidence type="ECO:0000256" key="6">
    <source>
        <dbReference type="ARBA" id="ARBA00022833"/>
    </source>
</evidence>
<evidence type="ECO:0000256" key="2">
    <source>
        <dbReference type="ARBA" id="ARBA00005940"/>
    </source>
</evidence>
<dbReference type="GO" id="GO:0005975">
    <property type="term" value="P:carbohydrate metabolic process"/>
    <property type="evidence" value="ECO:0007669"/>
    <property type="project" value="InterPro"/>
</dbReference>
<evidence type="ECO:0000256" key="3">
    <source>
        <dbReference type="ARBA" id="ARBA00012756"/>
    </source>
</evidence>
<feature type="domain" description="Beta-galactosidase trimerisation" evidence="12">
    <location>
        <begin position="435"/>
        <end position="620"/>
    </location>
</feature>
<evidence type="ECO:0000256" key="9">
    <source>
        <dbReference type="PIRSR" id="PIRSR001084-1"/>
    </source>
</evidence>
<protein>
    <recommendedName>
        <fullName evidence="3 8">Beta-galactosidase</fullName>
        <shortName evidence="8">Beta-gal</shortName>
        <ecNumber evidence="3 8">3.2.1.23</ecNumber>
    </recommendedName>
</protein>
<dbReference type="EC" id="3.2.1.23" evidence="3 8"/>
<evidence type="ECO:0000259" key="12">
    <source>
        <dbReference type="Pfam" id="PF08532"/>
    </source>
</evidence>
<dbReference type="Gene3D" id="3.40.50.880">
    <property type="match status" value="1"/>
</dbReference>
<dbReference type="InterPro" id="IPR013780">
    <property type="entry name" value="Glyco_hydro_b"/>
</dbReference>
<gene>
    <name evidence="13" type="ORF">HDF16_000163</name>
</gene>
<dbReference type="PANTHER" id="PTHR36447:SF2">
    <property type="entry name" value="BETA-GALACTOSIDASE YESZ"/>
    <property type="match status" value="1"/>
</dbReference>
<keyword evidence="5 8" id="KW-0378">Hydrolase</keyword>
<dbReference type="InterPro" id="IPR013738">
    <property type="entry name" value="Beta_galactosidase_Trimer"/>
</dbReference>
<dbReference type="GO" id="GO:0046872">
    <property type="term" value="F:metal ion binding"/>
    <property type="evidence" value="ECO:0007669"/>
    <property type="project" value="UniProtKB-KW"/>
</dbReference>
<dbReference type="InterPro" id="IPR017853">
    <property type="entry name" value="GH"/>
</dbReference>
<accession>A0A7W7Z8X1</accession>
<dbReference type="Proteomes" id="UP000540989">
    <property type="component" value="Unassembled WGS sequence"/>
</dbReference>
<feature type="binding site" evidence="10">
    <location>
        <position position="336"/>
    </location>
    <ligand>
        <name>substrate</name>
    </ligand>
</feature>
<reference evidence="13 14" key="1">
    <citation type="submission" date="2020-08" db="EMBL/GenBank/DDBJ databases">
        <title>Genomic Encyclopedia of Type Strains, Phase IV (KMG-V): Genome sequencing to study the core and pangenomes of soil and plant-associated prokaryotes.</title>
        <authorList>
            <person name="Whitman W."/>
        </authorList>
    </citation>
    <scope>NUCLEOTIDE SEQUENCE [LARGE SCALE GENOMIC DNA]</scope>
    <source>
        <strain evidence="13 14">M8UP14</strain>
    </source>
</reference>
<evidence type="ECO:0000313" key="13">
    <source>
        <dbReference type="EMBL" id="MBB5055494.1"/>
    </source>
</evidence>
<evidence type="ECO:0000256" key="10">
    <source>
        <dbReference type="PIRSR" id="PIRSR001084-2"/>
    </source>
</evidence>
<dbReference type="SUPFAM" id="SSF52317">
    <property type="entry name" value="Class I glutamine amidotransferase-like"/>
    <property type="match status" value="1"/>
</dbReference>
<dbReference type="SUPFAM" id="SSF51445">
    <property type="entry name" value="(Trans)glycosidases"/>
    <property type="match status" value="1"/>
</dbReference>
<sequence>MASLITLAALSTDLTWSQSPKVPSQTILFGAAYYEEYSPTDRLDEDIRMMKAANITVVRIAESTWGTLEPQEGVFDFSHVDRVLNAMDKAGIKVIVGTPTYAFPTWLAREHPDVLAITPQGPGIYGRRQNMDITNPNFRAAAQRVIVALIDHVKDHPSVIGYQVDNETKYYDTSGPNVQAAFVKWMQARHPDLNKLNHDFGLDYWSNRINRWEDFPSANGSINASLSSAFAEFQRGLVTEYLGWQASLIRQHDRPDQFLTQNFDLDWRGYSYGVQTEVNHFDAARVLDVAGIDIYHPTQDHLTGTEIAFGGDIARSIRGGQNYLVMETEAQGFPEWTPYPGQLRLQAFSHLASGANMLEYWHWSTTNNAAETYWRGLLSQDEKPNPTYDEAATIGKDLARLGPELVNMKKQNRIAIYVSNQALTAFNAFKFGWTSRTTYNDVMRPFYDALYRMNEEVDFIDPSTTDLSRYKLIVVPALYAASDAEIEHLNAFAKSGGHLVYTFKSGFSDENVKVRSGPQGGAVAEAAGIHYNQFTIPEGVSLDGDPYHVGTADNSARWWMELLTPTTATILAQYHHPVWGKYAAITRNTYGKGEVTYIGFMPSDALAEKIMKEAVERANLWGPQQTLHFPTIMRSGVLANGKAVHYVLNYTAAPVQASYGFPTGKDLLSGTTVQKDGTIALPAWGAAIVEEGTQTKP</sequence>
<dbReference type="Gene3D" id="3.20.20.80">
    <property type="entry name" value="Glycosidases"/>
    <property type="match status" value="1"/>
</dbReference>
<dbReference type="PANTHER" id="PTHR36447">
    <property type="entry name" value="BETA-GALACTOSIDASE GANA"/>
    <property type="match status" value="1"/>
</dbReference>
<evidence type="ECO:0000256" key="5">
    <source>
        <dbReference type="ARBA" id="ARBA00022801"/>
    </source>
</evidence>
<evidence type="ECO:0000256" key="7">
    <source>
        <dbReference type="ARBA" id="ARBA00023295"/>
    </source>
</evidence>
<feature type="binding site" evidence="10">
    <location>
        <position position="166"/>
    </location>
    <ligand>
        <name>substrate</name>
    </ligand>
</feature>
<feature type="binding site" evidence="10">
    <location>
        <position position="128"/>
    </location>
    <ligand>
        <name>substrate</name>
    </ligand>
</feature>
<dbReference type="Gene3D" id="2.60.40.1180">
    <property type="entry name" value="Golgi alpha-mannosidase II"/>
    <property type="match status" value="1"/>
</dbReference>
<evidence type="ECO:0000256" key="1">
    <source>
        <dbReference type="ARBA" id="ARBA00001412"/>
    </source>
</evidence>
<dbReference type="EMBL" id="JACHIP010000001">
    <property type="protein sequence ID" value="MBB5055494.1"/>
    <property type="molecule type" value="Genomic_DNA"/>
</dbReference>
<dbReference type="Pfam" id="PF08532">
    <property type="entry name" value="Glyco_hydro_42M"/>
    <property type="match status" value="1"/>
</dbReference>
<dbReference type="GO" id="GO:0009341">
    <property type="term" value="C:beta-galactosidase complex"/>
    <property type="evidence" value="ECO:0007669"/>
    <property type="project" value="InterPro"/>
</dbReference>
<organism evidence="13 14">
    <name type="scientific">Granulicella aggregans</name>
    <dbReference type="NCBI Taxonomy" id="474949"/>
    <lineage>
        <taxon>Bacteria</taxon>
        <taxon>Pseudomonadati</taxon>
        <taxon>Acidobacteriota</taxon>
        <taxon>Terriglobia</taxon>
        <taxon>Terriglobales</taxon>
        <taxon>Acidobacteriaceae</taxon>
        <taxon>Granulicella</taxon>
    </lineage>
</organism>
<feature type="active site" description="Nucleophile" evidence="9">
    <location>
        <position position="327"/>
    </location>
</feature>
<dbReference type="InterPro" id="IPR003476">
    <property type="entry name" value="Glyco_hydro_42"/>
</dbReference>
<dbReference type="AlphaFoldDB" id="A0A7W7Z8X1"/>
<dbReference type="RefSeq" id="WP_184213221.1">
    <property type="nucleotide sequence ID" value="NZ_JACHIP010000001.1"/>
</dbReference>
<comment type="caution">
    <text evidence="13">The sequence shown here is derived from an EMBL/GenBank/DDBJ whole genome shotgun (WGS) entry which is preliminary data.</text>
</comment>
<dbReference type="InterPro" id="IPR029062">
    <property type="entry name" value="Class_I_gatase-like"/>
</dbReference>
<name>A0A7W7Z8X1_9BACT</name>
<dbReference type="InterPro" id="IPR013529">
    <property type="entry name" value="Glyco_hydro_42_N"/>
</dbReference>
<dbReference type="CDD" id="cd03143">
    <property type="entry name" value="A4_beta-galactosidase_middle_domain"/>
    <property type="match status" value="1"/>
</dbReference>
<proteinExistence type="inferred from homology"/>